<dbReference type="InterPro" id="IPR017900">
    <property type="entry name" value="4Fe4S_Fe_S_CS"/>
</dbReference>
<feature type="domain" description="4Fe-4S ferredoxin-type" evidence="8">
    <location>
        <begin position="185"/>
        <end position="213"/>
    </location>
</feature>
<dbReference type="Pfam" id="PF13187">
    <property type="entry name" value="Fer4_9"/>
    <property type="match status" value="1"/>
</dbReference>
<feature type="domain" description="4Fe-4S ferredoxin-type" evidence="8">
    <location>
        <begin position="155"/>
        <end position="184"/>
    </location>
</feature>
<evidence type="ECO:0000256" key="1">
    <source>
        <dbReference type="ARBA" id="ARBA00022448"/>
    </source>
</evidence>
<keyword evidence="3" id="KW-0479">Metal-binding</keyword>
<reference evidence="9 10" key="1">
    <citation type="submission" date="2016-10" db="EMBL/GenBank/DDBJ databases">
        <authorList>
            <person name="de Groot N.N."/>
        </authorList>
    </citation>
    <scope>NUCLEOTIDE SEQUENCE [LARGE SCALE GENOMIC DNA]</scope>
    <source>
        <strain evidence="9 10">DSM 12271</strain>
    </source>
</reference>
<feature type="transmembrane region" description="Helical" evidence="7">
    <location>
        <begin position="82"/>
        <end position="100"/>
    </location>
</feature>
<dbReference type="Pfam" id="PF12801">
    <property type="entry name" value="Fer4_5"/>
    <property type="match status" value="2"/>
</dbReference>
<evidence type="ECO:0000256" key="3">
    <source>
        <dbReference type="ARBA" id="ARBA00022723"/>
    </source>
</evidence>
<dbReference type="Gene3D" id="3.30.70.20">
    <property type="match status" value="1"/>
</dbReference>
<dbReference type="GO" id="GO:0046872">
    <property type="term" value="F:metal ion binding"/>
    <property type="evidence" value="ECO:0007669"/>
    <property type="project" value="UniProtKB-KW"/>
</dbReference>
<dbReference type="PROSITE" id="PS51379">
    <property type="entry name" value="4FE4S_FER_2"/>
    <property type="match status" value="2"/>
</dbReference>
<keyword evidence="1" id="KW-0813">Transport</keyword>
<dbReference type="InterPro" id="IPR017896">
    <property type="entry name" value="4Fe4S_Fe-S-bd"/>
</dbReference>
<feature type="transmembrane region" description="Helical" evidence="7">
    <location>
        <begin position="12"/>
        <end position="39"/>
    </location>
</feature>
<dbReference type="PANTHER" id="PTHR30176:SF3">
    <property type="entry name" value="FERREDOXIN-TYPE PROTEIN NAPH"/>
    <property type="match status" value="1"/>
</dbReference>
<evidence type="ECO:0000256" key="2">
    <source>
        <dbReference type="ARBA" id="ARBA00022485"/>
    </source>
</evidence>
<organism evidence="9 10">
    <name type="scientific">Clostridium frigidicarnis</name>
    <dbReference type="NCBI Taxonomy" id="84698"/>
    <lineage>
        <taxon>Bacteria</taxon>
        <taxon>Bacillati</taxon>
        <taxon>Bacillota</taxon>
        <taxon>Clostridia</taxon>
        <taxon>Eubacteriales</taxon>
        <taxon>Clostridiaceae</taxon>
        <taxon>Clostridium</taxon>
    </lineage>
</organism>
<protein>
    <submittedName>
        <fullName evidence="9">4Fe-4S binding domain-containing protein</fullName>
    </submittedName>
</protein>
<evidence type="ECO:0000256" key="6">
    <source>
        <dbReference type="ARBA" id="ARBA00023014"/>
    </source>
</evidence>
<dbReference type="PROSITE" id="PS00198">
    <property type="entry name" value="4FE4S_FER_1"/>
    <property type="match status" value="2"/>
</dbReference>
<dbReference type="EMBL" id="FOKI01000044">
    <property type="protein sequence ID" value="SFB40369.1"/>
    <property type="molecule type" value="Genomic_DNA"/>
</dbReference>
<dbReference type="PANTHER" id="PTHR30176">
    <property type="entry name" value="FERREDOXIN-TYPE PROTEIN NAPH"/>
    <property type="match status" value="1"/>
</dbReference>
<gene>
    <name evidence="9" type="ORF">SAMN04488528_10442</name>
</gene>
<keyword evidence="7" id="KW-0812">Transmembrane</keyword>
<evidence type="ECO:0000313" key="9">
    <source>
        <dbReference type="EMBL" id="SFB40369.1"/>
    </source>
</evidence>
<keyword evidence="6" id="KW-0411">Iron-sulfur</keyword>
<keyword evidence="5" id="KW-0408">Iron</keyword>
<name>A0A1I1AQP6_9CLOT</name>
<evidence type="ECO:0000313" key="10">
    <source>
        <dbReference type="Proteomes" id="UP000198619"/>
    </source>
</evidence>
<dbReference type="GO" id="GO:0005886">
    <property type="term" value="C:plasma membrane"/>
    <property type="evidence" value="ECO:0007669"/>
    <property type="project" value="TreeGrafter"/>
</dbReference>
<evidence type="ECO:0000256" key="4">
    <source>
        <dbReference type="ARBA" id="ARBA00022982"/>
    </source>
</evidence>
<dbReference type="Proteomes" id="UP000198619">
    <property type="component" value="Unassembled WGS sequence"/>
</dbReference>
<proteinExistence type="predicted"/>
<accession>A0A1I1AQP6</accession>
<dbReference type="STRING" id="84698.SAMN04488528_10442"/>
<dbReference type="SUPFAM" id="SSF54862">
    <property type="entry name" value="4Fe-4S ferredoxins"/>
    <property type="match status" value="1"/>
</dbReference>
<dbReference type="RefSeq" id="WP_090042891.1">
    <property type="nucleotide sequence ID" value="NZ_FOKI01000044.1"/>
</dbReference>
<evidence type="ECO:0000256" key="7">
    <source>
        <dbReference type="SAM" id="Phobius"/>
    </source>
</evidence>
<keyword evidence="10" id="KW-1185">Reference proteome</keyword>
<evidence type="ECO:0000256" key="5">
    <source>
        <dbReference type="ARBA" id="ARBA00023004"/>
    </source>
</evidence>
<keyword evidence="7" id="KW-0472">Membrane</keyword>
<dbReference type="AlphaFoldDB" id="A0A1I1AQP6"/>
<keyword evidence="2" id="KW-0004">4Fe-4S</keyword>
<dbReference type="GO" id="GO:0051539">
    <property type="term" value="F:4 iron, 4 sulfur cluster binding"/>
    <property type="evidence" value="ECO:0007669"/>
    <property type="project" value="UniProtKB-KW"/>
</dbReference>
<keyword evidence="4" id="KW-0249">Electron transport</keyword>
<sequence length="213" mass="24114">MNKFTYKNFGYLIFFGFLIASLFDMRFAVVAVICMVAPLTFALLGKGRYWCGNFCPRGNFYDNIMKKIASKKTTPKFLKSNFFRSIMVFFMLFMFISGTIKNWGNPYGIGMVFYRLIVVTSIIGIVLSFFFNHRTWCNFCPMGTLSSLIAKVRGRKTNMNVGNSCVSCNLCAKSCPMGITPKEYKGGSIESTDCIYCKECALKCPKSSIELIK</sequence>
<dbReference type="OrthoDB" id="9786132at2"/>
<feature type="transmembrane region" description="Helical" evidence="7">
    <location>
        <begin position="112"/>
        <end position="131"/>
    </location>
</feature>
<evidence type="ECO:0000259" key="8">
    <source>
        <dbReference type="PROSITE" id="PS51379"/>
    </source>
</evidence>
<keyword evidence="7" id="KW-1133">Transmembrane helix</keyword>
<dbReference type="InterPro" id="IPR051684">
    <property type="entry name" value="Electron_Trans/Redox"/>
</dbReference>